<keyword evidence="4" id="KW-0804">Transcription</keyword>
<feature type="region of interest" description="Disordered" evidence="6">
    <location>
        <begin position="97"/>
        <end position="124"/>
    </location>
</feature>
<evidence type="ECO:0000259" key="7">
    <source>
        <dbReference type="Pfam" id="PF07571"/>
    </source>
</evidence>
<sequence length="510" mass="57532">MQAATQATLSNLVEQHLTSLIREAATVNRHSKRGGFISAASHHDEDATNDDGNKHGPASRTNPRQRKKRRLIHHDDVNMALLWRGSEKLYVGGVVTPPDSDVEAEKNNTKDKPGHPKQKLSQLLKNVDSKTDVPTLRKSSHVPRIDLNAYLASENTIRPPCEIGMTLHWLAVHGVCPPIPMNDPSNYSHPISKKSNKDNDTTNTIGKDITPLLHETDLIANPEEETVSNDADSSIRIRELQHRLLSEELQLYYSRVTMAFSSPNSSAEVISTALRGIRFDRGIQELVPFLCRFVACGLMEKKNLRNTEYARRLVRVFDAMLDNRSLHLDLHLHQVLTPVGTCIVAKKLSTSPHDDHWALRQESASCLAKACRIYGDQYTTMKPRCIKLLTQQALRMDRSLATQYGGIVGISLFGPRAVDAFLLPLAREYWESWEAKLEKVMAFKEKRDVTTEYELHMCQQALLDAIGIFLQNVTAQEQAKRVDFTSFADIFGERLIPMQPEKSEYLMAIL</sequence>
<feature type="compositionally biased region" description="Basic and acidic residues" evidence="6">
    <location>
        <begin position="41"/>
        <end position="54"/>
    </location>
</feature>
<keyword evidence="5" id="KW-0539">Nucleus</keyword>
<dbReference type="CDD" id="cd08050">
    <property type="entry name" value="TAF6C"/>
    <property type="match status" value="1"/>
</dbReference>
<evidence type="ECO:0000256" key="6">
    <source>
        <dbReference type="SAM" id="MobiDB-lite"/>
    </source>
</evidence>
<evidence type="ECO:0000256" key="3">
    <source>
        <dbReference type="ARBA" id="ARBA00023015"/>
    </source>
</evidence>
<dbReference type="AlphaFoldDB" id="A0ABD3PEP8"/>
<reference evidence="8 9" key="1">
    <citation type="journal article" date="2020" name="G3 (Bethesda)">
        <title>Improved Reference Genome for Cyclotella cryptica CCMP332, a Model for Cell Wall Morphogenesis, Salinity Adaptation, and Lipid Production in Diatoms (Bacillariophyta).</title>
        <authorList>
            <person name="Roberts W.R."/>
            <person name="Downey K.M."/>
            <person name="Ruck E.C."/>
            <person name="Traller J.C."/>
            <person name="Alverson A.J."/>
        </authorList>
    </citation>
    <scope>NUCLEOTIDE SEQUENCE [LARGE SCALE GENOMIC DNA]</scope>
    <source>
        <strain evidence="8 9">CCMP332</strain>
    </source>
</reference>
<feature type="domain" description="TAF6 C-terminal HEAT repeat" evidence="7">
    <location>
        <begin position="242"/>
        <end position="425"/>
    </location>
</feature>
<accession>A0ABD3PEP8</accession>
<evidence type="ECO:0000256" key="1">
    <source>
        <dbReference type="ARBA" id="ARBA00004123"/>
    </source>
</evidence>
<feature type="compositionally biased region" description="Basic and acidic residues" evidence="6">
    <location>
        <begin position="103"/>
        <end position="114"/>
    </location>
</feature>
<dbReference type="EMBL" id="JABMIG020000193">
    <property type="protein sequence ID" value="KAL3786504.1"/>
    <property type="molecule type" value="Genomic_DNA"/>
</dbReference>
<evidence type="ECO:0000256" key="4">
    <source>
        <dbReference type="ARBA" id="ARBA00023163"/>
    </source>
</evidence>
<dbReference type="Proteomes" id="UP001516023">
    <property type="component" value="Unassembled WGS sequence"/>
</dbReference>
<dbReference type="GO" id="GO:0005634">
    <property type="term" value="C:nucleus"/>
    <property type="evidence" value="ECO:0007669"/>
    <property type="project" value="UniProtKB-SubCell"/>
</dbReference>
<protein>
    <recommendedName>
        <fullName evidence="7">TAF6 C-terminal HEAT repeat domain-containing protein</fullName>
    </recommendedName>
</protein>
<organism evidence="8 9">
    <name type="scientific">Cyclotella cryptica</name>
    <dbReference type="NCBI Taxonomy" id="29204"/>
    <lineage>
        <taxon>Eukaryota</taxon>
        <taxon>Sar</taxon>
        <taxon>Stramenopiles</taxon>
        <taxon>Ochrophyta</taxon>
        <taxon>Bacillariophyta</taxon>
        <taxon>Coscinodiscophyceae</taxon>
        <taxon>Thalassiosirophycidae</taxon>
        <taxon>Stephanodiscales</taxon>
        <taxon>Stephanodiscaceae</taxon>
        <taxon>Cyclotella</taxon>
    </lineage>
</organism>
<evidence type="ECO:0000313" key="8">
    <source>
        <dbReference type="EMBL" id="KAL3786504.1"/>
    </source>
</evidence>
<keyword evidence="9" id="KW-1185">Reference proteome</keyword>
<evidence type="ECO:0000256" key="2">
    <source>
        <dbReference type="ARBA" id="ARBA00007688"/>
    </source>
</evidence>
<dbReference type="InterPro" id="IPR011442">
    <property type="entry name" value="TAF6_C"/>
</dbReference>
<keyword evidence="3" id="KW-0805">Transcription regulation</keyword>
<name>A0ABD3PEP8_9STRA</name>
<evidence type="ECO:0000313" key="9">
    <source>
        <dbReference type="Proteomes" id="UP001516023"/>
    </source>
</evidence>
<evidence type="ECO:0000256" key="5">
    <source>
        <dbReference type="ARBA" id="ARBA00023242"/>
    </source>
</evidence>
<dbReference type="Pfam" id="PF07571">
    <property type="entry name" value="TAF6_C"/>
    <property type="match status" value="1"/>
</dbReference>
<dbReference type="PANTHER" id="PTHR10221">
    <property type="entry name" value="TRANSCRIPTION INITIATION FACTOR TFIID SUBUNIT 6"/>
    <property type="match status" value="1"/>
</dbReference>
<feature type="region of interest" description="Disordered" evidence="6">
    <location>
        <begin position="39"/>
        <end position="68"/>
    </location>
</feature>
<comment type="similarity">
    <text evidence="2">Belongs to the TAF6 family.</text>
</comment>
<gene>
    <name evidence="8" type="ORF">HJC23_010670</name>
</gene>
<proteinExistence type="inferred from homology"/>
<comment type="caution">
    <text evidence="8">The sequence shown here is derived from an EMBL/GenBank/DDBJ whole genome shotgun (WGS) entry which is preliminary data.</text>
</comment>
<dbReference type="InterPro" id="IPR046344">
    <property type="entry name" value="TAF6_C_sf"/>
</dbReference>
<dbReference type="Gene3D" id="1.25.40.770">
    <property type="entry name" value="TAF6, C-terminal HEAT repeat domain"/>
    <property type="match status" value="1"/>
</dbReference>
<dbReference type="PANTHER" id="PTHR10221:SF9">
    <property type="entry name" value="TRANSCRIPTION INITIATION FACTOR TFIID SUBUNIT 6"/>
    <property type="match status" value="1"/>
</dbReference>
<dbReference type="InterPro" id="IPR037796">
    <property type="entry name" value="TAF6"/>
</dbReference>
<comment type="subcellular location">
    <subcellularLocation>
        <location evidence="1">Nucleus</location>
    </subcellularLocation>
</comment>